<dbReference type="GO" id="GO:0006511">
    <property type="term" value="P:ubiquitin-dependent protein catabolic process"/>
    <property type="evidence" value="ECO:0007669"/>
    <property type="project" value="InterPro"/>
</dbReference>
<comment type="similarity">
    <text evidence="1">Belongs to the cullin family.</text>
</comment>
<dbReference type="Pfam" id="PF25773">
    <property type="entry name" value="TPR_ANAPC2"/>
    <property type="match status" value="1"/>
</dbReference>
<gene>
    <name evidence="5" type="ORF">E3Q17_01630</name>
</gene>
<dbReference type="PANTHER" id="PTHR45957:SF1">
    <property type="entry name" value="ANAPHASE-PROMOTING COMPLEX SUBUNIT 2"/>
    <property type="match status" value="1"/>
</dbReference>
<accession>A0A4T0NZ86</accession>
<dbReference type="Gene3D" id="3.30.230.130">
    <property type="entry name" value="Cullin, Chain C, Domain 2"/>
    <property type="match status" value="1"/>
</dbReference>
<sequence length="677" mass="77097">MGGKNDSSLAPEVAQRLVDYYVAWEAPLRNIPAYENADELTTIFHDQLFATLPVELAKSLRLHLVQVLSDDTSNSVPSLDVFGAQAITEMLSAEILYDEIENEVLANKGQWEEPVLDNLRKWIAYGGISVKMQSIMSKEPVKRWADTWLQRFDFFACEKFCEMRIEELFDIIVDYPDSTAAINDIKTCLERVQYRSHLVKQLKTLNETRLLHAGASTQLILTQYISTIKCLLIIDPTGVLLASVAEPIRKYLRERPDTIRSIVASFVDEESELVEEGDAQDNAPIVLENDDAPDWEDPNWEPEPIDAGPNFRSDGRKDLISTLVSIYDSKEVFVEELQVMLAQRLMSLKDYNLEKEIRNIEILKLKFGETTLHACEVMLKDVADSKRIDQNIRSQIETVIRPIVVSRQFWPEIEDFSFNLTEQMQTYRKQYEDAYARFKPDKRLHWIPQIGNVSITLDLEDRTLNLDVTPFQATVIDLFAVNGVTGGKMTAQDIEEQLEAPNSVIVQDTLAFWIKKGVLKEEKLRDEDIAVYRVLEQYEATSPKSKPRTMLGLIELASARNCYWVGVRYHCSGLSRGARIGVGVAVAVGVLLLIALFSLLCFCRRRRNLKQQGQAYEQQMYAPYQQNYPAPQMPYYQGHPDGQQQGQQGQQGQFGYNAPPGPPPGDYPPPKYGINYS</sequence>
<keyword evidence="3" id="KW-0472">Membrane</keyword>
<keyword evidence="3" id="KW-1133">Transmembrane helix</keyword>
<evidence type="ECO:0000256" key="2">
    <source>
        <dbReference type="SAM" id="MobiDB-lite"/>
    </source>
</evidence>
<evidence type="ECO:0000256" key="1">
    <source>
        <dbReference type="PROSITE-ProRule" id="PRU00330"/>
    </source>
</evidence>
<dbReference type="Pfam" id="PF26557">
    <property type="entry name" value="Cullin_AB"/>
    <property type="match status" value="1"/>
</dbReference>
<dbReference type="AlphaFoldDB" id="A0A4T0NZ86"/>
<dbReference type="EMBL" id="SPRH01000014">
    <property type="protein sequence ID" value="TIC02019.1"/>
    <property type="molecule type" value="Genomic_DNA"/>
</dbReference>
<dbReference type="SUPFAM" id="SSF75632">
    <property type="entry name" value="Cullin homology domain"/>
    <property type="match status" value="1"/>
</dbReference>
<dbReference type="GO" id="GO:0031625">
    <property type="term" value="F:ubiquitin protein ligase binding"/>
    <property type="evidence" value="ECO:0007669"/>
    <property type="project" value="InterPro"/>
</dbReference>
<dbReference type="GO" id="GO:0005680">
    <property type="term" value="C:anaphase-promoting complex"/>
    <property type="evidence" value="ECO:0007669"/>
    <property type="project" value="TreeGrafter"/>
</dbReference>
<comment type="caution">
    <text evidence="5">The sequence shown here is derived from an EMBL/GenBank/DDBJ whole genome shotgun (WGS) entry which is preliminary data.</text>
</comment>
<keyword evidence="3" id="KW-0812">Transmembrane</keyword>
<dbReference type="InterPro" id="IPR059120">
    <property type="entry name" value="Cullin-like_AB"/>
</dbReference>
<dbReference type="Gene3D" id="1.20.1310.10">
    <property type="entry name" value="Cullin Repeats"/>
    <property type="match status" value="1"/>
</dbReference>
<dbReference type="PANTHER" id="PTHR45957">
    <property type="entry name" value="ANAPHASE-PROMOTING COMPLEX SUBUNIT 2"/>
    <property type="match status" value="1"/>
</dbReference>
<proteinExistence type="inferred from homology"/>
<evidence type="ECO:0000313" key="5">
    <source>
        <dbReference type="EMBL" id="TIC02019.1"/>
    </source>
</evidence>
<feature type="compositionally biased region" description="Pro residues" evidence="2">
    <location>
        <begin position="659"/>
        <end position="671"/>
    </location>
</feature>
<dbReference type="InterPro" id="IPR016158">
    <property type="entry name" value="Cullin_homology"/>
</dbReference>
<feature type="transmembrane region" description="Helical" evidence="3">
    <location>
        <begin position="580"/>
        <end position="602"/>
    </location>
</feature>
<dbReference type="SMART" id="SM00182">
    <property type="entry name" value="CULLIN"/>
    <property type="match status" value="1"/>
</dbReference>
<dbReference type="InterPro" id="IPR044554">
    <property type="entry name" value="ANAPC2"/>
</dbReference>
<feature type="domain" description="Cullin family profile" evidence="4">
    <location>
        <begin position="320"/>
        <end position="513"/>
    </location>
</feature>
<dbReference type="Proteomes" id="UP000307169">
    <property type="component" value="Unassembled WGS sequence"/>
</dbReference>
<protein>
    <recommendedName>
        <fullName evidence="4">Cullin family profile domain-containing protein</fullName>
    </recommendedName>
</protein>
<dbReference type="InterPro" id="IPR057975">
    <property type="entry name" value="TPR_ANAPC2"/>
</dbReference>
<dbReference type="InterPro" id="IPR036317">
    <property type="entry name" value="Cullin_homology_sf"/>
</dbReference>
<dbReference type="GO" id="GO:0007091">
    <property type="term" value="P:metaphase/anaphase transition of mitotic cell cycle"/>
    <property type="evidence" value="ECO:0007669"/>
    <property type="project" value="TreeGrafter"/>
</dbReference>
<dbReference type="GO" id="GO:0070979">
    <property type="term" value="P:protein K11-linked ubiquitination"/>
    <property type="evidence" value="ECO:0007669"/>
    <property type="project" value="TreeGrafter"/>
</dbReference>
<name>A0A4T0NZ86_9BASI</name>
<evidence type="ECO:0000313" key="6">
    <source>
        <dbReference type="Proteomes" id="UP000307169"/>
    </source>
</evidence>
<evidence type="ECO:0000259" key="4">
    <source>
        <dbReference type="PROSITE" id="PS50069"/>
    </source>
</evidence>
<organism evidence="5 6">
    <name type="scientific">Wallemia mellicola</name>
    <dbReference type="NCBI Taxonomy" id="1708541"/>
    <lineage>
        <taxon>Eukaryota</taxon>
        <taxon>Fungi</taxon>
        <taxon>Dikarya</taxon>
        <taxon>Basidiomycota</taxon>
        <taxon>Wallemiomycotina</taxon>
        <taxon>Wallemiomycetes</taxon>
        <taxon>Wallemiales</taxon>
        <taxon>Wallemiaceae</taxon>
        <taxon>Wallemia</taxon>
    </lineage>
</organism>
<feature type="compositionally biased region" description="Low complexity" evidence="2">
    <location>
        <begin position="642"/>
        <end position="658"/>
    </location>
</feature>
<dbReference type="PROSITE" id="PS50069">
    <property type="entry name" value="CULLIN_2"/>
    <property type="match status" value="1"/>
</dbReference>
<reference evidence="5 6" key="1">
    <citation type="submission" date="2019-03" db="EMBL/GenBank/DDBJ databases">
        <title>Sequencing 25 genomes of Wallemia mellicola.</title>
        <authorList>
            <person name="Gostincar C."/>
        </authorList>
    </citation>
    <scope>NUCLEOTIDE SEQUENCE [LARGE SCALE GENOMIC DNA]</scope>
    <source>
        <strain evidence="5 6">EXF-1262</strain>
    </source>
</reference>
<evidence type="ECO:0000256" key="3">
    <source>
        <dbReference type="SAM" id="Phobius"/>
    </source>
</evidence>
<feature type="region of interest" description="Disordered" evidence="2">
    <location>
        <begin position="632"/>
        <end position="677"/>
    </location>
</feature>